<evidence type="ECO:0000313" key="4">
    <source>
        <dbReference type="Proteomes" id="UP000294543"/>
    </source>
</evidence>
<gene>
    <name evidence="3" type="ORF">E1294_20190</name>
</gene>
<feature type="transmembrane region" description="Helical" evidence="2">
    <location>
        <begin position="16"/>
        <end position="37"/>
    </location>
</feature>
<keyword evidence="2" id="KW-1133">Transmembrane helix</keyword>
<accession>A0A4R4WKR2</accession>
<organism evidence="3 4">
    <name type="scientific">Nonomuraea diastatica</name>
    <dbReference type="NCBI Taxonomy" id="1848329"/>
    <lineage>
        <taxon>Bacteria</taxon>
        <taxon>Bacillati</taxon>
        <taxon>Actinomycetota</taxon>
        <taxon>Actinomycetes</taxon>
        <taxon>Streptosporangiales</taxon>
        <taxon>Streptosporangiaceae</taxon>
        <taxon>Nonomuraea</taxon>
    </lineage>
</organism>
<proteinExistence type="predicted"/>
<comment type="caution">
    <text evidence="3">The sequence shown here is derived from an EMBL/GenBank/DDBJ whole genome shotgun (WGS) entry which is preliminary data.</text>
</comment>
<evidence type="ECO:0008006" key="5">
    <source>
        <dbReference type="Google" id="ProtNLM"/>
    </source>
</evidence>
<dbReference type="AlphaFoldDB" id="A0A4R4WKR2"/>
<feature type="region of interest" description="Disordered" evidence="1">
    <location>
        <begin position="134"/>
        <end position="153"/>
    </location>
</feature>
<dbReference type="Proteomes" id="UP000294543">
    <property type="component" value="Unassembled WGS sequence"/>
</dbReference>
<dbReference type="EMBL" id="SMKP01000054">
    <property type="protein sequence ID" value="TDD19709.1"/>
    <property type="molecule type" value="Genomic_DNA"/>
</dbReference>
<keyword evidence="2" id="KW-0472">Membrane</keyword>
<feature type="transmembrane region" description="Helical" evidence="2">
    <location>
        <begin position="66"/>
        <end position="92"/>
    </location>
</feature>
<keyword evidence="4" id="KW-1185">Reference proteome</keyword>
<dbReference type="OrthoDB" id="529448at2"/>
<protein>
    <recommendedName>
        <fullName evidence="5">Vegetative cell wall protein gp1</fullName>
    </recommendedName>
</protein>
<evidence type="ECO:0000256" key="1">
    <source>
        <dbReference type="SAM" id="MobiDB-lite"/>
    </source>
</evidence>
<sequence length="307" mass="33578">MSGFWSGLSGKLAERWLSLLALPGLLVLGTAVTAAALGHRRWHDVGLLATHIGKLAGEPAMRNTGAVILVLLGVLGGSAAVGLTVQAFGWAIERLWTGRWPTLVARPLVAWRRRRWTRATERYRAALIAKHHALHQRSGDDRAPSEQARPPDTQRLNDARLRIGLTEPACPTWIGDRIAAAQTRIRDHYDLDLVFAWPRLWLVVPDTSRAQLMTASGRFSASSRLVAWGLWYLTIGLWWWPSAVAGSVTVLVGWRLGRTSMDTLAHLVEAAVDVHGRELATALGIESTKPLTPGAGLQITHVVRKGA</sequence>
<evidence type="ECO:0000313" key="3">
    <source>
        <dbReference type="EMBL" id="TDD19709.1"/>
    </source>
</evidence>
<dbReference type="RefSeq" id="WP_132510312.1">
    <property type="nucleotide sequence ID" value="NZ_SMKP01000054.1"/>
</dbReference>
<name>A0A4R4WKR2_9ACTN</name>
<reference evidence="3 4" key="1">
    <citation type="submission" date="2019-03" db="EMBL/GenBank/DDBJ databases">
        <title>Draft genome sequences of novel Actinobacteria.</title>
        <authorList>
            <person name="Sahin N."/>
            <person name="Ay H."/>
            <person name="Saygin H."/>
        </authorList>
    </citation>
    <scope>NUCLEOTIDE SEQUENCE [LARGE SCALE GENOMIC DNA]</scope>
    <source>
        <strain evidence="3 4">KC712</strain>
    </source>
</reference>
<evidence type="ECO:0000256" key="2">
    <source>
        <dbReference type="SAM" id="Phobius"/>
    </source>
</evidence>
<keyword evidence="2" id="KW-0812">Transmembrane</keyword>